<comment type="caution">
    <text evidence="1">The sequence shown here is derived from an EMBL/GenBank/DDBJ whole genome shotgun (WGS) entry which is preliminary data.</text>
</comment>
<dbReference type="AlphaFoldDB" id="A0A841EH70"/>
<evidence type="ECO:0000313" key="2">
    <source>
        <dbReference type="Proteomes" id="UP000524404"/>
    </source>
</evidence>
<dbReference type="Proteomes" id="UP000524404">
    <property type="component" value="Unassembled WGS sequence"/>
</dbReference>
<keyword evidence="2" id="KW-1185">Reference proteome</keyword>
<sequence>MKQKISDKKLILEYLNGLNEVLTSIFDMTATLKIEAKECTALEFIDSLEVISETLNNIPIINPTLDLDWFNNASLLASLKHCTNETQRLLCECKRSASICSTEWIIVIENHLETALGHLIDLIIEV</sequence>
<dbReference type="EMBL" id="JACHKT010000005">
    <property type="protein sequence ID" value="MBB6002336.1"/>
    <property type="molecule type" value="Genomic_DNA"/>
</dbReference>
<reference evidence="1 2" key="1">
    <citation type="submission" date="2020-08" db="EMBL/GenBank/DDBJ databases">
        <title>Functional genomics of gut bacteria from endangered species of beetles.</title>
        <authorList>
            <person name="Carlos-Shanley C."/>
        </authorList>
    </citation>
    <scope>NUCLEOTIDE SEQUENCE [LARGE SCALE GENOMIC DNA]</scope>
    <source>
        <strain evidence="1 2">S00070</strain>
    </source>
</reference>
<organism evidence="1 2">
    <name type="scientific">Arcicella rosea</name>
    <dbReference type="NCBI Taxonomy" id="502909"/>
    <lineage>
        <taxon>Bacteria</taxon>
        <taxon>Pseudomonadati</taxon>
        <taxon>Bacteroidota</taxon>
        <taxon>Cytophagia</taxon>
        <taxon>Cytophagales</taxon>
        <taxon>Flectobacillaceae</taxon>
        <taxon>Arcicella</taxon>
    </lineage>
</organism>
<evidence type="ECO:0000313" key="1">
    <source>
        <dbReference type="EMBL" id="MBB6002336.1"/>
    </source>
</evidence>
<dbReference type="RefSeq" id="WP_184131132.1">
    <property type="nucleotide sequence ID" value="NZ_JACHKT010000005.1"/>
</dbReference>
<protein>
    <submittedName>
        <fullName evidence="1">Uncharacterized protein</fullName>
    </submittedName>
</protein>
<proteinExistence type="predicted"/>
<gene>
    <name evidence="1" type="ORF">HNP25_000988</name>
</gene>
<name>A0A841EH70_9BACT</name>
<accession>A0A841EH70</accession>